<evidence type="ECO:0000256" key="8">
    <source>
        <dbReference type="ARBA" id="ARBA00074139"/>
    </source>
</evidence>
<feature type="transmembrane region" description="Helical" evidence="9">
    <location>
        <begin position="184"/>
        <end position="203"/>
    </location>
</feature>
<feature type="transmembrane region" description="Helical" evidence="9">
    <location>
        <begin position="315"/>
        <end position="334"/>
    </location>
</feature>
<feature type="transmembrane region" description="Helical" evidence="9">
    <location>
        <begin position="21"/>
        <end position="38"/>
    </location>
</feature>
<reference evidence="11 12" key="1">
    <citation type="submission" date="2020-12" db="EMBL/GenBank/DDBJ databases">
        <title>Genomic Analysis and Response surface optimization of nitrogen-fixing conditions for A. chroococcum strain HR1, Isolation from rhizosphere soil.</title>
        <authorList>
            <person name="Li J."/>
            <person name="Yang H."/>
            <person name="Liu H."/>
            <person name="Wang C."/>
            <person name="Tian Y."/>
            <person name="Lu X.Y."/>
        </authorList>
    </citation>
    <scope>NUCLEOTIDE SEQUENCE [LARGE SCALE GENOMIC DNA]</scope>
    <source>
        <strain evidence="11 12">HR1</strain>
        <plasmid evidence="11 12">unnamed3</plasmid>
    </source>
</reference>
<feature type="transmembrane region" description="Helical" evidence="9">
    <location>
        <begin position="115"/>
        <end position="137"/>
    </location>
</feature>
<dbReference type="InterPro" id="IPR011701">
    <property type="entry name" value="MFS"/>
</dbReference>
<feature type="transmembrane region" description="Helical" evidence="9">
    <location>
        <begin position="374"/>
        <end position="394"/>
    </location>
</feature>
<evidence type="ECO:0000256" key="1">
    <source>
        <dbReference type="ARBA" id="ARBA00004141"/>
    </source>
</evidence>
<evidence type="ECO:0000256" key="6">
    <source>
        <dbReference type="ARBA" id="ARBA00023136"/>
    </source>
</evidence>
<evidence type="ECO:0000256" key="2">
    <source>
        <dbReference type="ARBA" id="ARBA00022448"/>
    </source>
</evidence>
<dbReference type="CDD" id="cd17319">
    <property type="entry name" value="MFS_ExuT_GudP_like"/>
    <property type="match status" value="1"/>
</dbReference>
<feature type="transmembrane region" description="Helical" evidence="9">
    <location>
        <begin position="283"/>
        <end position="303"/>
    </location>
</feature>
<keyword evidence="2" id="KW-0813">Transport</keyword>
<dbReference type="Gene3D" id="1.20.1250.20">
    <property type="entry name" value="MFS general substrate transporter like domains"/>
    <property type="match status" value="2"/>
</dbReference>
<evidence type="ECO:0000259" key="10">
    <source>
        <dbReference type="PROSITE" id="PS50850"/>
    </source>
</evidence>
<evidence type="ECO:0000256" key="3">
    <source>
        <dbReference type="ARBA" id="ARBA00022692"/>
    </source>
</evidence>
<comment type="function">
    <text evidence="7">Component of the tartrate utilization system and may allow entry of tartrate and tartrate dehydrogenase.</text>
</comment>
<feature type="transmembrane region" description="Helical" evidence="9">
    <location>
        <begin position="406"/>
        <end position="427"/>
    </location>
</feature>
<dbReference type="PANTHER" id="PTHR43791:SF36">
    <property type="entry name" value="TRANSPORTER, PUTATIVE (AFU_ORTHOLOGUE AFUA_6G08340)-RELATED"/>
    <property type="match status" value="1"/>
</dbReference>
<dbReference type="AlphaFoldDB" id="A0AAP9YH85"/>
<feature type="domain" description="Major facilitator superfamily (MFS) profile" evidence="10">
    <location>
        <begin position="25"/>
        <end position="430"/>
    </location>
</feature>
<dbReference type="PANTHER" id="PTHR43791">
    <property type="entry name" value="PERMEASE-RELATED"/>
    <property type="match status" value="1"/>
</dbReference>
<organism evidence="11 12">
    <name type="scientific">Azotobacter chroococcum</name>
    <dbReference type="NCBI Taxonomy" id="353"/>
    <lineage>
        <taxon>Bacteria</taxon>
        <taxon>Pseudomonadati</taxon>
        <taxon>Pseudomonadota</taxon>
        <taxon>Gammaproteobacteria</taxon>
        <taxon>Pseudomonadales</taxon>
        <taxon>Pseudomonadaceae</taxon>
        <taxon>Azotobacter</taxon>
    </lineage>
</organism>
<keyword evidence="5 9" id="KW-1133">Transmembrane helix</keyword>
<proteinExistence type="predicted"/>
<dbReference type="InterPro" id="IPR020846">
    <property type="entry name" value="MFS_dom"/>
</dbReference>
<keyword evidence="4" id="KW-0058">Aromatic hydrocarbons catabolism</keyword>
<geneLocation type="plasmid" evidence="11 12">
    <name>unnamed3</name>
</geneLocation>
<protein>
    <recommendedName>
        <fullName evidence="8">Putative tartrate transporter</fullName>
    </recommendedName>
</protein>
<feature type="transmembrane region" description="Helical" evidence="9">
    <location>
        <begin position="91"/>
        <end position="109"/>
    </location>
</feature>
<gene>
    <name evidence="11" type="ORF">GKQ51_23890</name>
</gene>
<dbReference type="EMBL" id="CP066313">
    <property type="protein sequence ID" value="QQE91352.1"/>
    <property type="molecule type" value="Genomic_DNA"/>
</dbReference>
<feature type="transmembrane region" description="Helical" evidence="9">
    <location>
        <begin position="340"/>
        <end position="362"/>
    </location>
</feature>
<evidence type="ECO:0000256" key="9">
    <source>
        <dbReference type="SAM" id="Phobius"/>
    </source>
</evidence>
<dbReference type="FunFam" id="1.20.1250.20:FF:000126">
    <property type="entry name" value="MFS transporter permease"/>
    <property type="match status" value="1"/>
</dbReference>
<name>A0AAP9YH85_9GAMM</name>
<dbReference type="Pfam" id="PF07690">
    <property type="entry name" value="MFS_1"/>
    <property type="match status" value="1"/>
</dbReference>
<dbReference type="Proteomes" id="UP000596192">
    <property type="component" value="Plasmid unnamed3"/>
</dbReference>
<evidence type="ECO:0000256" key="4">
    <source>
        <dbReference type="ARBA" id="ARBA00022797"/>
    </source>
</evidence>
<dbReference type="GO" id="GO:0022857">
    <property type="term" value="F:transmembrane transporter activity"/>
    <property type="evidence" value="ECO:0007669"/>
    <property type="project" value="InterPro"/>
</dbReference>
<feature type="transmembrane region" description="Helical" evidence="9">
    <location>
        <begin position="58"/>
        <end position="79"/>
    </location>
</feature>
<accession>A0AAP9YH85</accession>
<dbReference type="RefSeq" id="WP_198868274.1">
    <property type="nucleotide sequence ID" value="NZ_CP066313.1"/>
</dbReference>
<dbReference type="InterPro" id="IPR036259">
    <property type="entry name" value="MFS_trans_sf"/>
</dbReference>
<evidence type="ECO:0000313" key="11">
    <source>
        <dbReference type="EMBL" id="QQE91352.1"/>
    </source>
</evidence>
<dbReference type="SUPFAM" id="SSF103473">
    <property type="entry name" value="MFS general substrate transporter"/>
    <property type="match status" value="1"/>
</dbReference>
<keyword evidence="3 9" id="KW-0812">Transmembrane</keyword>
<feature type="transmembrane region" description="Helical" evidence="9">
    <location>
        <begin position="249"/>
        <end position="271"/>
    </location>
</feature>
<keyword evidence="6 9" id="KW-0472">Membrane</keyword>
<comment type="subcellular location">
    <subcellularLocation>
        <location evidence="1">Membrane</location>
        <topology evidence="1">Multi-pass membrane protein</topology>
    </subcellularLocation>
</comment>
<feature type="transmembrane region" description="Helical" evidence="9">
    <location>
        <begin position="149"/>
        <end position="172"/>
    </location>
</feature>
<dbReference type="GO" id="GO:0005886">
    <property type="term" value="C:plasma membrane"/>
    <property type="evidence" value="ECO:0007669"/>
    <property type="project" value="TreeGrafter"/>
</dbReference>
<dbReference type="FunFam" id="1.20.1250.20:FF:000018">
    <property type="entry name" value="MFS transporter permease"/>
    <property type="match status" value="1"/>
</dbReference>
<evidence type="ECO:0000256" key="7">
    <source>
        <dbReference type="ARBA" id="ARBA00058119"/>
    </source>
</evidence>
<keyword evidence="11" id="KW-0614">Plasmid</keyword>
<sequence length="436" mass="48335">MAQAVEELHPLAQTHSRDRKIIWRLMPLLLICYVFANLDRINIGFAKLQMSQDLGFSNTVYGLGAGIFFLSYMLFGVPSSLMLERLGPRRWIAIIMVVWGFMSAGMFLVENVSAFYILRFLLGAAEAGFFPGILLYINRWYPARRRAQMTALFALAVPMAGVLGGPLSGWILQYMQDAGGLRGWQWMFILEGMPVVLLGLVVLKTLPDHFEQVTWLDAEEKVALRAELSNEESHRTMGSLGEILRNPHLWMLVAIYCAVMLAVNTINYWMPSLIHAAGVQEDLQVGLLSAIPYLAGCVFMVTVGRSSDRHRERRWHLCLPLLMAAGGITLAALFPHSKLLVLTGLVIACMGASTSLPMFWQLPPAFLSDRVQAVGLALISSLGSIASFLAPYVIGWFRDNVQNASLSLYLVAILIVLGASIVLRIPAHIVNPRALH</sequence>
<evidence type="ECO:0000313" key="12">
    <source>
        <dbReference type="Proteomes" id="UP000596192"/>
    </source>
</evidence>
<dbReference type="PROSITE" id="PS50850">
    <property type="entry name" value="MFS"/>
    <property type="match status" value="1"/>
</dbReference>
<evidence type="ECO:0000256" key="5">
    <source>
        <dbReference type="ARBA" id="ARBA00022989"/>
    </source>
</evidence>